<evidence type="ECO:0000313" key="2">
    <source>
        <dbReference type="EMBL" id="THF57502.1"/>
    </source>
</evidence>
<dbReference type="RefSeq" id="WP_136357021.1">
    <property type="nucleotide sequence ID" value="NZ_SSNY01000005.1"/>
</dbReference>
<proteinExistence type="predicted"/>
<comment type="caution">
    <text evidence="2">The sequence shown here is derived from an EMBL/GenBank/DDBJ whole genome shotgun (WGS) entry which is preliminary data.</text>
</comment>
<dbReference type="Proteomes" id="UP000306441">
    <property type="component" value="Unassembled WGS sequence"/>
</dbReference>
<keyword evidence="1" id="KW-0472">Membrane</keyword>
<organism evidence="2 3">
    <name type="scientific">Ollibium composti</name>
    <dbReference type="NCBI Taxonomy" id="2675109"/>
    <lineage>
        <taxon>Bacteria</taxon>
        <taxon>Pseudomonadati</taxon>
        <taxon>Pseudomonadota</taxon>
        <taxon>Alphaproteobacteria</taxon>
        <taxon>Hyphomicrobiales</taxon>
        <taxon>Phyllobacteriaceae</taxon>
        <taxon>Ollibium</taxon>
    </lineage>
</organism>
<keyword evidence="3" id="KW-1185">Reference proteome</keyword>
<accession>A0ABY2Q9X8</accession>
<evidence type="ECO:0000256" key="1">
    <source>
        <dbReference type="SAM" id="Phobius"/>
    </source>
</evidence>
<protein>
    <submittedName>
        <fullName evidence="2">Uncharacterized protein</fullName>
    </submittedName>
</protein>
<sequence length="84" mass="9027">MAGKQNGDGEAESQRILRRLAAESEPGGTFVARMTGRARDHLSAADVDSSDRIEQIGTRIGRWLAAAITVAVLVGFVLFLMQRG</sequence>
<evidence type="ECO:0000313" key="3">
    <source>
        <dbReference type="Proteomes" id="UP000306441"/>
    </source>
</evidence>
<keyword evidence="1" id="KW-0812">Transmembrane</keyword>
<dbReference type="EMBL" id="SSNY01000005">
    <property type="protein sequence ID" value="THF57502.1"/>
    <property type="molecule type" value="Genomic_DNA"/>
</dbReference>
<feature type="transmembrane region" description="Helical" evidence="1">
    <location>
        <begin position="60"/>
        <end position="81"/>
    </location>
</feature>
<reference evidence="2 3" key="1">
    <citation type="submission" date="2019-04" db="EMBL/GenBank/DDBJ databases">
        <title>Mesorhizobium composti sp. nov., isolated from compost.</title>
        <authorList>
            <person name="Lin S.-Y."/>
            <person name="Hameed A."/>
            <person name="Hsieh Y.-T."/>
            <person name="Young C.-C."/>
        </authorList>
    </citation>
    <scope>NUCLEOTIDE SEQUENCE [LARGE SCALE GENOMIC DNA]</scope>
    <source>
        <strain evidence="2 3">CC-YTH430</strain>
    </source>
</reference>
<gene>
    <name evidence="2" type="ORF">E6C48_10870</name>
</gene>
<name>A0ABY2Q9X8_9HYPH</name>
<keyword evidence="1" id="KW-1133">Transmembrane helix</keyword>